<protein>
    <submittedName>
        <fullName evidence="2">Uncharacterized protein</fullName>
    </submittedName>
</protein>
<evidence type="ECO:0000313" key="2">
    <source>
        <dbReference type="EMBL" id="MXU88300.1"/>
    </source>
</evidence>
<keyword evidence="1" id="KW-1133">Transmembrane helix</keyword>
<dbReference type="AlphaFoldDB" id="A0A6B0UF81"/>
<organism evidence="2">
    <name type="scientific">Ixodes ricinus</name>
    <name type="common">Common tick</name>
    <name type="synonym">Acarus ricinus</name>
    <dbReference type="NCBI Taxonomy" id="34613"/>
    <lineage>
        <taxon>Eukaryota</taxon>
        <taxon>Metazoa</taxon>
        <taxon>Ecdysozoa</taxon>
        <taxon>Arthropoda</taxon>
        <taxon>Chelicerata</taxon>
        <taxon>Arachnida</taxon>
        <taxon>Acari</taxon>
        <taxon>Parasitiformes</taxon>
        <taxon>Ixodida</taxon>
        <taxon>Ixodoidea</taxon>
        <taxon>Ixodidae</taxon>
        <taxon>Ixodinae</taxon>
        <taxon>Ixodes</taxon>
    </lineage>
</organism>
<feature type="transmembrane region" description="Helical" evidence="1">
    <location>
        <begin position="6"/>
        <end position="24"/>
    </location>
</feature>
<reference evidence="2" key="1">
    <citation type="submission" date="2019-12" db="EMBL/GenBank/DDBJ databases">
        <title>An insight into the sialome of adult female Ixodes ricinus ticks feeding for 6 days.</title>
        <authorList>
            <person name="Perner J."/>
            <person name="Ribeiro J.M.C."/>
        </authorList>
    </citation>
    <scope>NUCLEOTIDE SEQUENCE</scope>
    <source>
        <strain evidence="2">Semi-engorged</strain>
        <tissue evidence="2">Salivary glands</tissue>
    </source>
</reference>
<dbReference type="EMBL" id="GIFC01006217">
    <property type="protein sequence ID" value="MXU88300.1"/>
    <property type="molecule type" value="Transcribed_RNA"/>
</dbReference>
<keyword evidence="1" id="KW-0812">Transmembrane</keyword>
<keyword evidence="1" id="KW-0472">Membrane</keyword>
<proteinExistence type="predicted"/>
<sequence length="101" mass="11727">MLHNNFFILLLISFVVIFCQLIILPWSHLCTSRAPQKRQLSQKVWYISCILVGLAQPITIVSPTNRLRNKTPAAYISHDTESYLRIQKKTSIHSMLYRANI</sequence>
<feature type="transmembrane region" description="Helical" evidence="1">
    <location>
        <begin position="44"/>
        <end position="62"/>
    </location>
</feature>
<name>A0A6B0UF81_IXORI</name>
<accession>A0A6B0UF81</accession>
<evidence type="ECO:0000256" key="1">
    <source>
        <dbReference type="SAM" id="Phobius"/>
    </source>
</evidence>